<organism evidence="2 3">
    <name type="scientific">Euplotes crassus</name>
    <dbReference type="NCBI Taxonomy" id="5936"/>
    <lineage>
        <taxon>Eukaryota</taxon>
        <taxon>Sar</taxon>
        <taxon>Alveolata</taxon>
        <taxon>Ciliophora</taxon>
        <taxon>Intramacronucleata</taxon>
        <taxon>Spirotrichea</taxon>
        <taxon>Hypotrichia</taxon>
        <taxon>Euplotida</taxon>
        <taxon>Euplotidae</taxon>
        <taxon>Moneuplotes</taxon>
    </lineage>
</organism>
<accession>A0AAD2D8Z7</accession>
<dbReference type="Proteomes" id="UP001295684">
    <property type="component" value="Unassembled WGS sequence"/>
</dbReference>
<evidence type="ECO:0000256" key="1">
    <source>
        <dbReference type="SAM" id="MobiDB-lite"/>
    </source>
</evidence>
<gene>
    <name evidence="2" type="ORF">ECRASSUSDP1_LOCUS26899</name>
</gene>
<sequence length="543" mass="63501">MIFKINEKEVTINIEEFLNNSGSENAIKVFNLRLYIFWKKIYVYNQANRISKEKLCVELFDFLSMIICLLNKSVLSRFAKLVIILFIIFHFEQMLDKFEQIDYKDYTSIRLMLPLYNSKAIIVEDLVKTCYPEFRKYSAQDEVLSTLDSLFIVPNVDSLITPTDKADGLISSEEKAQIEECLLNCTKPSIKEGIREILNFSGFSEVLITLYYKCLSQLKTMCQLCKTPTIGDINKSTGRYMTICRMQRSKEVIYLKILRMIQFLPEKDQKSELQSMEFSCINMNWPDLYLQICKMVLNYHICGDKYYLPYLLGMLVILKERETNLDQLQEIWNKALQNLVDFITIDKFGEKQNKDKAEETKKEIEKDEKEDNEAGDLQEEKKEDPQEEIKEEPQNDEKEDDKNQDENVEEKHQIENLNEEIEEESKKKDEEVKDNESKDEKKTEEDQLSEILKCNCPQKFIKSSYTKESLTISCIIKITIHKITLVSKSDSKFKFSLKSPLSLLPNAKTPIPIPHNSLKKVRKIHLHCSTPCSTPLTLIIPRS</sequence>
<evidence type="ECO:0000313" key="3">
    <source>
        <dbReference type="Proteomes" id="UP001295684"/>
    </source>
</evidence>
<name>A0AAD2D8Z7_EUPCR</name>
<evidence type="ECO:0000313" key="2">
    <source>
        <dbReference type="EMBL" id="CAI2385342.1"/>
    </source>
</evidence>
<feature type="compositionally biased region" description="Basic and acidic residues" evidence="1">
    <location>
        <begin position="378"/>
        <end position="414"/>
    </location>
</feature>
<feature type="compositionally biased region" description="Basic and acidic residues" evidence="1">
    <location>
        <begin position="424"/>
        <end position="445"/>
    </location>
</feature>
<keyword evidence="3" id="KW-1185">Reference proteome</keyword>
<feature type="region of interest" description="Disordered" evidence="1">
    <location>
        <begin position="353"/>
        <end position="447"/>
    </location>
</feature>
<dbReference type="EMBL" id="CAMPGE010027731">
    <property type="protein sequence ID" value="CAI2385342.1"/>
    <property type="molecule type" value="Genomic_DNA"/>
</dbReference>
<dbReference type="AlphaFoldDB" id="A0AAD2D8Z7"/>
<protein>
    <submittedName>
        <fullName evidence="2">Uncharacterized protein</fullName>
    </submittedName>
</protein>
<proteinExistence type="predicted"/>
<reference evidence="2" key="1">
    <citation type="submission" date="2023-07" db="EMBL/GenBank/DDBJ databases">
        <authorList>
            <consortium name="AG Swart"/>
            <person name="Singh M."/>
            <person name="Singh A."/>
            <person name="Seah K."/>
            <person name="Emmerich C."/>
        </authorList>
    </citation>
    <scope>NUCLEOTIDE SEQUENCE</scope>
    <source>
        <strain evidence="2">DP1</strain>
    </source>
</reference>
<comment type="caution">
    <text evidence="2">The sequence shown here is derived from an EMBL/GenBank/DDBJ whole genome shotgun (WGS) entry which is preliminary data.</text>
</comment>
<feature type="compositionally biased region" description="Basic and acidic residues" evidence="1">
    <location>
        <begin position="353"/>
        <end position="369"/>
    </location>
</feature>